<evidence type="ECO:0000256" key="8">
    <source>
        <dbReference type="SAM" id="Phobius"/>
    </source>
</evidence>
<dbReference type="PANTHER" id="PTHR11654">
    <property type="entry name" value="OLIGOPEPTIDE TRANSPORTER-RELATED"/>
    <property type="match status" value="1"/>
</dbReference>
<dbReference type="SUPFAM" id="SSF103473">
    <property type="entry name" value="MFS general substrate transporter"/>
    <property type="match status" value="1"/>
</dbReference>
<feature type="transmembrane region" description="Helical" evidence="8">
    <location>
        <begin position="463"/>
        <end position="488"/>
    </location>
</feature>
<protein>
    <recommendedName>
        <fullName evidence="10">Major facilitator superfamily (MFS) profile domain-containing protein</fullName>
    </recommendedName>
</protein>
<dbReference type="GO" id="GO:0022857">
    <property type="term" value="F:transmembrane transporter activity"/>
    <property type="evidence" value="ECO:0007669"/>
    <property type="project" value="InterPro"/>
</dbReference>
<evidence type="ECO:0000256" key="4">
    <source>
        <dbReference type="ARBA" id="ARBA00022989"/>
    </source>
</evidence>
<keyword evidence="5 8" id="KW-0472">Membrane</keyword>
<reference evidence="9" key="1">
    <citation type="submission" date="2019-05" db="EMBL/GenBank/DDBJ databases">
        <title>The de novo reference genome and transcriptome assemblies of the wild tomato species Solanum chilense.</title>
        <authorList>
            <person name="Stam R."/>
            <person name="Nosenko T."/>
            <person name="Hoerger A.C."/>
            <person name="Stephan W."/>
            <person name="Seidel M.A."/>
            <person name="Kuhn J.M.M."/>
            <person name="Haberer G."/>
            <person name="Tellier A."/>
        </authorList>
    </citation>
    <scope>NUCLEOTIDE SEQUENCE</scope>
    <source>
        <tissue evidence="9">Mature leaves</tissue>
    </source>
</reference>
<feature type="compositionally biased region" description="Basic residues" evidence="7">
    <location>
        <begin position="600"/>
        <end position="610"/>
    </location>
</feature>
<sequence>MDHEQGFTMWEGYVDWRNRAAIKECHGGAVAASFVLVVEILENLAYLANASNLVLYLSKFMNFSPSASANIVTNFMGTSFFLALLGGLSSDFFSTYYIYIISATIEFMAYDNKMLLQLSWRNNGKLSIYEIVYQQHSPFIRFHQVKLSSDQCFYSEPSTGLLMLTLQACIPSLRQPICASVNRNTPCKEVGGGHIAMLFSGLYLVALGVGGIKGSLPSHGAEQFDENTPQGRKHRSSFFNYYIFCLACGALIAVTLVVWIEDNKGWQWGFGISTVAILSSIAIFLLGSRTYRIKVPTGSPMTTIFKVLVAAFSNSLFPKNSIGNVLDTRETPQYTTEMSAEEGHGDLNTEIQTEMKDLKFIAKATVENATYPSLQCTVKQVQDVKIVVQVVPIFMSTVMLNCCLAQLSTFSVQQKSEMGITHLQRIGTGLFLSVVAMAVAALVEMKRKRVAEQSGLMNSTEPLPITFLWVALQYLFLGSADLFSLAGLMEFFFTEAPLSMRSLTTALSWASLAMGYYLSSVIVSIVNHITGRFQQTPWLYGSNLNHYHLERFYWLMCILSGLNFFHYLLWATRYKYRSTKPDDERDQLDNTPSSDVQMLKTKRNKKQGSE</sequence>
<feature type="transmembrane region" description="Helical" evidence="8">
    <location>
        <begin position="266"/>
        <end position="286"/>
    </location>
</feature>
<name>A0A6N2BW09_SOLCI</name>
<dbReference type="EMBL" id="RXGB01001729">
    <property type="protein sequence ID" value="TMW97780.1"/>
    <property type="molecule type" value="Genomic_DNA"/>
</dbReference>
<organism evidence="9">
    <name type="scientific">Solanum chilense</name>
    <name type="common">Tomato</name>
    <name type="synonym">Lycopersicon chilense</name>
    <dbReference type="NCBI Taxonomy" id="4083"/>
    <lineage>
        <taxon>Eukaryota</taxon>
        <taxon>Viridiplantae</taxon>
        <taxon>Streptophyta</taxon>
        <taxon>Embryophyta</taxon>
        <taxon>Tracheophyta</taxon>
        <taxon>Spermatophyta</taxon>
        <taxon>Magnoliopsida</taxon>
        <taxon>eudicotyledons</taxon>
        <taxon>Gunneridae</taxon>
        <taxon>Pentapetalae</taxon>
        <taxon>asterids</taxon>
        <taxon>lamiids</taxon>
        <taxon>Solanales</taxon>
        <taxon>Solanaceae</taxon>
        <taxon>Solanoideae</taxon>
        <taxon>Solaneae</taxon>
        <taxon>Solanum</taxon>
        <taxon>Solanum subgen. Lycopersicon</taxon>
    </lineage>
</organism>
<evidence type="ECO:0000256" key="2">
    <source>
        <dbReference type="ARBA" id="ARBA00005982"/>
    </source>
</evidence>
<feature type="transmembrane region" description="Helical" evidence="8">
    <location>
        <begin position="386"/>
        <end position="405"/>
    </location>
</feature>
<keyword evidence="4 8" id="KW-1133">Transmembrane helix</keyword>
<feature type="transmembrane region" description="Helical" evidence="8">
    <location>
        <begin position="551"/>
        <end position="570"/>
    </location>
</feature>
<evidence type="ECO:0000256" key="1">
    <source>
        <dbReference type="ARBA" id="ARBA00004141"/>
    </source>
</evidence>
<comment type="similarity">
    <text evidence="2">Belongs to the major facilitator superfamily. Proton-dependent oligopeptide transporter (POT/PTR) (TC 2.A.17) family.</text>
</comment>
<dbReference type="Gene3D" id="1.20.1250.20">
    <property type="entry name" value="MFS general substrate transporter like domains"/>
    <property type="match status" value="1"/>
</dbReference>
<proteinExistence type="inferred from homology"/>
<feature type="transmembrane region" description="Helical" evidence="8">
    <location>
        <begin position="239"/>
        <end position="260"/>
    </location>
</feature>
<gene>
    <name evidence="9" type="ORF">EJD97_005010</name>
</gene>
<evidence type="ECO:0000256" key="3">
    <source>
        <dbReference type="ARBA" id="ARBA00022692"/>
    </source>
</evidence>
<evidence type="ECO:0000256" key="7">
    <source>
        <dbReference type="SAM" id="MobiDB-lite"/>
    </source>
</evidence>
<dbReference type="InterPro" id="IPR036259">
    <property type="entry name" value="MFS_trans_sf"/>
</dbReference>
<evidence type="ECO:0000256" key="6">
    <source>
        <dbReference type="ARBA" id="ARBA00044504"/>
    </source>
</evidence>
<dbReference type="InterPro" id="IPR000109">
    <property type="entry name" value="POT_fam"/>
</dbReference>
<dbReference type="GO" id="GO:0016020">
    <property type="term" value="C:membrane"/>
    <property type="evidence" value="ECO:0007669"/>
    <property type="project" value="UniProtKB-SubCell"/>
</dbReference>
<feature type="transmembrane region" description="Helical" evidence="8">
    <location>
        <begin position="426"/>
        <end position="443"/>
    </location>
</feature>
<feature type="transmembrane region" description="Helical" evidence="8">
    <location>
        <begin position="67"/>
        <end position="86"/>
    </location>
</feature>
<feature type="region of interest" description="Disordered" evidence="7">
    <location>
        <begin position="580"/>
        <end position="610"/>
    </location>
</feature>
<evidence type="ECO:0008006" key="10">
    <source>
        <dbReference type="Google" id="ProtNLM"/>
    </source>
</evidence>
<dbReference type="Pfam" id="PF00854">
    <property type="entry name" value="PTR2"/>
    <property type="match status" value="1"/>
</dbReference>
<comment type="subcellular location">
    <subcellularLocation>
        <location evidence="1">Membrane</location>
        <topology evidence="1">Multi-pass membrane protein</topology>
    </subcellularLocation>
</comment>
<evidence type="ECO:0000256" key="5">
    <source>
        <dbReference type="ARBA" id="ARBA00023136"/>
    </source>
</evidence>
<dbReference type="AlphaFoldDB" id="A0A6N2BW09"/>
<comment type="caution">
    <text evidence="9">The sequence shown here is derived from an EMBL/GenBank/DDBJ whole genome shotgun (WGS) entry which is preliminary data.</text>
</comment>
<feature type="transmembrane region" description="Helical" evidence="8">
    <location>
        <begin position="92"/>
        <end position="110"/>
    </location>
</feature>
<evidence type="ECO:0000313" key="9">
    <source>
        <dbReference type="EMBL" id="TMW97780.1"/>
    </source>
</evidence>
<keyword evidence="3 8" id="KW-0812">Transmembrane</keyword>
<feature type="transmembrane region" description="Helical" evidence="8">
    <location>
        <begin position="509"/>
        <end position="531"/>
    </location>
</feature>
<comment type="similarity">
    <text evidence="6">Belongs to the major facilitator superfamily. Phosphate:H(+) symporter (TC 2.A.1.9) family.</text>
</comment>
<accession>A0A6N2BW09</accession>